<keyword evidence="1 6" id="KW-0597">Phosphoprotein</keyword>
<evidence type="ECO:0000256" key="7">
    <source>
        <dbReference type="PROSITE-ProRule" id="PRU01091"/>
    </source>
</evidence>
<dbReference type="SMART" id="SM00862">
    <property type="entry name" value="Trans_reg_C"/>
    <property type="match status" value="1"/>
</dbReference>
<dbReference type="GO" id="GO:0000976">
    <property type="term" value="F:transcription cis-regulatory region binding"/>
    <property type="evidence" value="ECO:0007669"/>
    <property type="project" value="TreeGrafter"/>
</dbReference>
<keyword evidence="5" id="KW-0804">Transcription</keyword>
<feature type="domain" description="Response regulatory" evidence="8">
    <location>
        <begin position="4"/>
        <end position="118"/>
    </location>
</feature>
<keyword evidence="2" id="KW-0902">Two-component regulatory system</keyword>
<dbReference type="PANTHER" id="PTHR48111:SF1">
    <property type="entry name" value="TWO-COMPONENT RESPONSE REGULATOR ORR33"/>
    <property type="match status" value="1"/>
</dbReference>
<evidence type="ECO:0000259" key="9">
    <source>
        <dbReference type="PROSITE" id="PS51755"/>
    </source>
</evidence>
<dbReference type="CDD" id="cd17574">
    <property type="entry name" value="REC_OmpR"/>
    <property type="match status" value="1"/>
</dbReference>
<dbReference type="InterPro" id="IPR001867">
    <property type="entry name" value="OmpR/PhoB-type_DNA-bd"/>
</dbReference>
<dbReference type="PANTHER" id="PTHR48111">
    <property type="entry name" value="REGULATOR OF RPOS"/>
    <property type="match status" value="1"/>
</dbReference>
<name>A0A8D4VMT4_9GAMM</name>
<evidence type="ECO:0000313" key="10">
    <source>
        <dbReference type="EMBL" id="BBL70119.1"/>
    </source>
</evidence>
<dbReference type="GO" id="GO:0032993">
    <property type="term" value="C:protein-DNA complex"/>
    <property type="evidence" value="ECO:0007669"/>
    <property type="project" value="TreeGrafter"/>
</dbReference>
<evidence type="ECO:0000313" key="11">
    <source>
        <dbReference type="Proteomes" id="UP000824988"/>
    </source>
</evidence>
<evidence type="ECO:0000256" key="6">
    <source>
        <dbReference type="PROSITE-ProRule" id="PRU00169"/>
    </source>
</evidence>
<evidence type="ECO:0000256" key="3">
    <source>
        <dbReference type="ARBA" id="ARBA00023015"/>
    </source>
</evidence>
<dbReference type="CDD" id="cd00383">
    <property type="entry name" value="trans_reg_C"/>
    <property type="match status" value="1"/>
</dbReference>
<dbReference type="GO" id="GO:0000156">
    <property type="term" value="F:phosphorelay response regulator activity"/>
    <property type="evidence" value="ECO:0007669"/>
    <property type="project" value="TreeGrafter"/>
</dbReference>
<evidence type="ECO:0000259" key="8">
    <source>
        <dbReference type="PROSITE" id="PS50110"/>
    </source>
</evidence>
<dbReference type="Pfam" id="PF00486">
    <property type="entry name" value="Trans_reg_C"/>
    <property type="match status" value="1"/>
</dbReference>
<keyword evidence="11" id="KW-1185">Reference proteome</keyword>
<dbReference type="AlphaFoldDB" id="A0A8D4VMT4"/>
<dbReference type="KEGG" id="moz:MoryE10_07250"/>
<dbReference type="FunFam" id="3.40.50.2300:FF:000001">
    <property type="entry name" value="DNA-binding response regulator PhoB"/>
    <property type="match status" value="1"/>
</dbReference>
<dbReference type="PROSITE" id="PS51755">
    <property type="entry name" value="OMPR_PHOB"/>
    <property type="match status" value="1"/>
</dbReference>
<gene>
    <name evidence="10" type="ORF">MoryE10_07250</name>
</gene>
<evidence type="ECO:0000256" key="5">
    <source>
        <dbReference type="ARBA" id="ARBA00023163"/>
    </source>
</evidence>
<evidence type="ECO:0000256" key="4">
    <source>
        <dbReference type="ARBA" id="ARBA00023125"/>
    </source>
</evidence>
<sequence length="230" mass="25662">MASLILVVEDDPAMLAGLCDNLDIEGYRFHAAGDGKTARALFESEIPDLVILDRMLPDVDGAALCREFRRKSESLPIIMLTARGEEMDRVLGFEMGADDYVVKPFSILELLARVRVHLKHRALGRPGDVTTQRVGAAEVDFGTHRVLREGVPLDISAKELDLLRYLVERRGQVVSRDRLLSDVWGYRSDVSTRTVDTFVARLRKKIEADPSHPAVLLTIHGLGYKIVSDI</sequence>
<dbReference type="RefSeq" id="WP_221048232.1">
    <property type="nucleotide sequence ID" value="NZ_AP019782.1"/>
</dbReference>
<dbReference type="GO" id="GO:0005829">
    <property type="term" value="C:cytosol"/>
    <property type="evidence" value="ECO:0007669"/>
    <property type="project" value="TreeGrafter"/>
</dbReference>
<keyword evidence="3" id="KW-0805">Transcription regulation</keyword>
<protein>
    <submittedName>
        <fullName evidence="10">DNA-binding response regulator</fullName>
    </submittedName>
</protein>
<keyword evidence="4 7" id="KW-0238">DNA-binding</keyword>
<evidence type="ECO:0000256" key="1">
    <source>
        <dbReference type="ARBA" id="ARBA00022553"/>
    </source>
</evidence>
<dbReference type="EMBL" id="AP019782">
    <property type="protein sequence ID" value="BBL70119.1"/>
    <property type="molecule type" value="Genomic_DNA"/>
</dbReference>
<evidence type="ECO:0000256" key="2">
    <source>
        <dbReference type="ARBA" id="ARBA00023012"/>
    </source>
</evidence>
<feature type="DNA-binding region" description="OmpR/PhoB-type" evidence="7">
    <location>
        <begin position="129"/>
        <end position="228"/>
    </location>
</feature>
<proteinExistence type="predicted"/>
<dbReference type="SMART" id="SM00448">
    <property type="entry name" value="REC"/>
    <property type="match status" value="1"/>
</dbReference>
<reference evidence="10" key="1">
    <citation type="submission" date="2019-06" db="EMBL/GenBank/DDBJ databases">
        <title>Complete genome sequence of Methylogaea oryzae strain JCM16910.</title>
        <authorList>
            <person name="Asakawa S."/>
        </authorList>
    </citation>
    <scope>NUCLEOTIDE SEQUENCE</scope>
    <source>
        <strain evidence="10">E10</strain>
    </source>
</reference>
<dbReference type="InterPro" id="IPR001789">
    <property type="entry name" value="Sig_transdc_resp-reg_receiver"/>
</dbReference>
<dbReference type="GO" id="GO:0006355">
    <property type="term" value="P:regulation of DNA-templated transcription"/>
    <property type="evidence" value="ECO:0007669"/>
    <property type="project" value="InterPro"/>
</dbReference>
<feature type="modified residue" description="4-aspartylphosphate" evidence="6">
    <location>
        <position position="53"/>
    </location>
</feature>
<dbReference type="InterPro" id="IPR039420">
    <property type="entry name" value="WalR-like"/>
</dbReference>
<organism evidence="10 11">
    <name type="scientific">Methylogaea oryzae</name>
    <dbReference type="NCBI Taxonomy" id="1295382"/>
    <lineage>
        <taxon>Bacteria</taxon>
        <taxon>Pseudomonadati</taxon>
        <taxon>Pseudomonadota</taxon>
        <taxon>Gammaproteobacteria</taxon>
        <taxon>Methylococcales</taxon>
        <taxon>Methylococcaceae</taxon>
        <taxon>Methylogaea</taxon>
    </lineage>
</organism>
<dbReference type="PROSITE" id="PS50110">
    <property type="entry name" value="RESPONSE_REGULATORY"/>
    <property type="match status" value="1"/>
</dbReference>
<dbReference type="Pfam" id="PF00072">
    <property type="entry name" value="Response_reg"/>
    <property type="match status" value="1"/>
</dbReference>
<accession>A0A8D4VMT4</accession>
<dbReference type="Proteomes" id="UP000824988">
    <property type="component" value="Chromosome"/>
</dbReference>
<feature type="domain" description="OmpR/PhoB-type" evidence="9">
    <location>
        <begin position="129"/>
        <end position="228"/>
    </location>
</feature>